<evidence type="ECO:0000313" key="3">
    <source>
        <dbReference type="Proteomes" id="UP000001495"/>
    </source>
</evidence>
<sequence>MNEGMLFLILFILGVTIGAGIYCYREKEKRKTYKFIEMEIIEGLKELKPYIAPDENKEYTEEFDLVEIALSHDIEDIVVVNDEGLVVASTLKGGDDFGAIGLGIFEYIKKFHDNIKKVVIQKGDNYIHIYPLKCNNENLYAIIESKIMLETIEEKEILRKVNEVLKKYFGNVENIKKENINF</sequence>
<feature type="transmembrane region" description="Helical" evidence="1">
    <location>
        <begin position="6"/>
        <end position="24"/>
    </location>
</feature>
<gene>
    <name evidence="2" type="ordered locus">Mefer_0193</name>
</gene>
<dbReference type="STRING" id="573064.Mefer_0193"/>
<dbReference type="EMBL" id="CP001696">
    <property type="protein sequence ID" value="ACV24032.1"/>
    <property type="molecule type" value="Genomic_DNA"/>
</dbReference>
<dbReference type="OrthoDB" id="60411at2157"/>
<evidence type="ECO:0000313" key="2">
    <source>
        <dbReference type="EMBL" id="ACV24032.1"/>
    </source>
</evidence>
<protein>
    <recommendedName>
        <fullName evidence="4">Roadblock/LC7 family protein</fullName>
    </recommendedName>
</protein>
<dbReference type="AlphaFoldDB" id="C7P650"/>
<evidence type="ECO:0008006" key="4">
    <source>
        <dbReference type="Google" id="ProtNLM"/>
    </source>
</evidence>
<keyword evidence="1" id="KW-1133">Transmembrane helix</keyword>
<proteinExistence type="predicted"/>
<dbReference type="HOGENOM" id="CLU_122697_0_0_2"/>
<dbReference type="KEGG" id="mfe:Mefer_0193"/>
<name>C7P650_METFA</name>
<dbReference type="eggNOG" id="arCOG03412">
    <property type="taxonomic scope" value="Archaea"/>
</dbReference>
<keyword evidence="3" id="KW-1185">Reference proteome</keyword>
<organism evidence="2 3">
    <name type="scientific">Methanocaldococcus fervens (strain DSM 4213 / JCM 15782 / AG86)</name>
    <name type="common">Methanococcus fervens</name>
    <dbReference type="NCBI Taxonomy" id="573064"/>
    <lineage>
        <taxon>Archaea</taxon>
        <taxon>Methanobacteriati</taxon>
        <taxon>Methanobacteriota</taxon>
        <taxon>Methanomada group</taxon>
        <taxon>Methanococci</taxon>
        <taxon>Methanococcales</taxon>
        <taxon>Methanocaldococcaceae</taxon>
        <taxon>Methanocaldococcus</taxon>
    </lineage>
</organism>
<keyword evidence="1" id="KW-0812">Transmembrane</keyword>
<dbReference type="Proteomes" id="UP000001495">
    <property type="component" value="Chromosome"/>
</dbReference>
<reference evidence="2" key="1">
    <citation type="submission" date="2009-08" db="EMBL/GenBank/DDBJ databases">
        <title>Complete sequence of chromosome of Methanocaldococcus fervens AG86.</title>
        <authorList>
            <consortium name="US DOE Joint Genome Institute"/>
            <person name="Lucas S."/>
            <person name="Copeland A."/>
            <person name="Lapidus A."/>
            <person name="Glavina del Rio T."/>
            <person name="Tice H."/>
            <person name="Bruce D."/>
            <person name="Goodwin L."/>
            <person name="Pitluck S."/>
            <person name="Chertkov O."/>
            <person name="Detter J.C."/>
            <person name="Han C."/>
            <person name="Tapia R."/>
            <person name="Larimer F."/>
            <person name="Land M."/>
            <person name="Hauser L."/>
            <person name="Kyrpides N."/>
            <person name="Ovchinnikova G."/>
            <person name="Lupa-Sieprawska M."/>
            <person name="Whitman W.B."/>
        </authorList>
    </citation>
    <scope>NUCLEOTIDE SEQUENCE [LARGE SCALE GENOMIC DNA]</scope>
    <source>
        <strain evidence="2">AG86</strain>
    </source>
</reference>
<accession>C7P650</accession>
<evidence type="ECO:0000256" key="1">
    <source>
        <dbReference type="SAM" id="Phobius"/>
    </source>
</evidence>
<keyword evidence="1" id="KW-0472">Membrane</keyword>